<dbReference type="RefSeq" id="XP_025554369.1">
    <property type="nucleotide sequence ID" value="XM_025699446.1"/>
</dbReference>
<protein>
    <recommendedName>
        <fullName evidence="4">Alpha-1,3-glucanase/mutanase</fullName>
    </recommendedName>
</protein>
<dbReference type="PANTHER" id="PTHR43173">
    <property type="entry name" value="ABC1 FAMILY PROTEIN"/>
    <property type="match status" value="1"/>
</dbReference>
<dbReference type="GeneID" id="37203735"/>
<organism evidence="2 3">
    <name type="scientific">Aspergillus homomorphus (strain CBS 101889)</name>
    <dbReference type="NCBI Taxonomy" id="1450537"/>
    <lineage>
        <taxon>Eukaryota</taxon>
        <taxon>Fungi</taxon>
        <taxon>Dikarya</taxon>
        <taxon>Ascomycota</taxon>
        <taxon>Pezizomycotina</taxon>
        <taxon>Eurotiomycetes</taxon>
        <taxon>Eurotiomycetidae</taxon>
        <taxon>Eurotiales</taxon>
        <taxon>Aspergillaceae</taxon>
        <taxon>Aspergillus</taxon>
        <taxon>Aspergillus subgen. Circumdati</taxon>
    </lineage>
</organism>
<evidence type="ECO:0000313" key="3">
    <source>
        <dbReference type="Proteomes" id="UP000248961"/>
    </source>
</evidence>
<keyword evidence="3" id="KW-1185">Reference proteome</keyword>
<evidence type="ECO:0000313" key="2">
    <source>
        <dbReference type="EMBL" id="RAL15215.1"/>
    </source>
</evidence>
<dbReference type="OrthoDB" id="1046782at2759"/>
<dbReference type="Gene3D" id="3.20.20.80">
    <property type="entry name" value="Glycosidases"/>
    <property type="match status" value="1"/>
</dbReference>
<keyword evidence="1" id="KW-0732">Signal</keyword>
<dbReference type="InterPro" id="IPR051130">
    <property type="entry name" value="Mito_struct-func_regulator"/>
</dbReference>
<feature type="chain" id="PRO_5017451187" description="Alpha-1,3-glucanase/mutanase" evidence="1">
    <location>
        <begin position="21"/>
        <end position="1043"/>
    </location>
</feature>
<sequence>MLLVLQFILSLCLATLQVQARAVFAHFMVSNTLQYTVDDWEDEMTLANEANLDAFALNIAVGDATNTGSVANAFLAAENVGFSLFFSFDYAGNGAWAESDVVSMISTYALTGAYFQHAGKPLVSTFEGPDNAADWVSIKEQTGCFFIPDWSSVGAEAAAGLADGVADGLFGWAAWPYGPSDMNTYTDASYIDFLDGKPYMMPVSPWFFTNMPGYDKNWLWRGDDLWYDRWEQAMYLAPEFIEIISWNDFGESHYIGPIQASGSALANSTYTAFGTGEAPYNYVLDMPHDGWRAFLPWLVDTYKQNISTITQEGVQAWYRRNVGGECVSDGGTTGNTASQLQLEYWPYEIGQNKVFFSALLGSAADITVTIGGENMGAQWNSTPSGGAGIYHGFVSFSVQEGPVEVTISRDGAAIASFTGADIVIGCSSSTNIENWNAWVGSAMASATIDATPTYSLLDAVCIEGWGTGNFDGLCAFTCSLGYCPVGACLCKKMGPQPDLPKSLGVVGYPIAGETGDYSGLCAFACNYGYCPPAACGTTEVALTVTTASPFTPATCTAGQGEGDLAGLCSYACNYGFCPIHNCTCTSTGPLNLPPAANTSIYGFYSGSGSDSGLCDFACERGYCPSPTCLDDKSTTGTDDDDDDDDDDLVCADDGTDTRAVCNEEVYTGCDYSVSFASFTDLSAAAASYNASCVNYYLIGALSSMLDSALANYTQINSSYHDKFEDYVSFVKKEVPEVLDTLMAAGGAGNAYFECTYSAGGIKNISTTSCPYHVPQTRDDVDVNSVVYYDLVNATGWWDMLLSDYGLQSSWVQLGERVIQNHCSPSTTNTLTGTICHKQTYTWKGYPVAAADLVVADPATIVQSTLPNIQNLTNTLTLTRILISSGAWGGPLDDIVLSVSTAVFTLVQAVQNMAQIETIATQYEEAKKKELIEEIIGALFLVVPFLGEIDVISESLAGLADIITMIGDTAMLADSIYGVVSAKSAKDAILGIFGVLLLGGVRSVEEFSDMANLRRGLSAEDIAKIGPDWEEADTEMNKLVDVCF</sequence>
<dbReference type="PANTHER" id="PTHR43173:SF33">
    <property type="entry name" value="ASCUS WALL ENDO-1,3-ALPHA-GLUCANASE-RELATED"/>
    <property type="match status" value="1"/>
</dbReference>
<dbReference type="GO" id="GO:0051118">
    <property type="term" value="F:glucan endo-1,3-alpha-glucosidase activity"/>
    <property type="evidence" value="ECO:0007669"/>
    <property type="project" value="InterPro"/>
</dbReference>
<dbReference type="AlphaFoldDB" id="A0A395I5Z0"/>
<dbReference type="Proteomes" id="UP000248961">
    <property type="component" value="Unassembled WGS sequence"/>
</dbReference>
<dbReference type="InterPro" id="IPR005197">
    <property type="entry name" value="Glyco_hydro_71"/>
</dbReference>
<dbReference type="VEuPathDB" id="FungiDB:BO97DRAFT_463079"/>
<accession>A0A395I5Z0</accession>
<evidence type="ECO:0000256" key="1">
    <source>
        <dbReference type="SAM" id="SignalP"/>
    </source>
</evidence>
<dbReference type="Pfam" id="PF03659">
    <property type="entry name" value="Glyco_hydro_71"/>
    <property type="match status" value="1"/>
</dbReference>
<name>A0A395I5Z0_ASPHC</name>
<evidence type="ECO:0008006" key="4">
    <source>
        <dbReference type="Google" id="ProtNLM"/>
    </source>
</evidence>
<proteinExistence type="predicted"/>
<feature type="signal peptide" evidence="1">
    <location>
        <begin position="1"/>
        <end position="20"/>
    </location>
</feature>
<dbReference type="EMBL" id="KZ824272">
    <property type="protein sequence ID" value="RAL15215.1"/>
    <property type="molecule type" value="Genomic_DNA"/>
</dbReference>
<gene>
    <name evidence="2" type="ORF">BO97DRAFT_463079</name>
</gene>
<dbReference type="CDD" id="cd11577">
    <property type="entry name" value="GH71"/>
    <property type="match status" value="1"/>
</dbReference>
<reference evidence="2 3" key="1">
    <citation type="submission" date="2018-02" db="EMBL/GenBank/DDBJ databases">
        <title>The genomes of Aspergillus section Nigri reveals drivers in fungal speciation.</title>
        <authorList>
            <consortium name="DOE Joint Genome Institute"/>
            <person name="Vesth T.C."/>
            <person name="Nybo J."/>
            <person name="Theobald S."/>
            <person name="Brandl J."/>
            <person name="Frisvad J.C."/>
            <person name="Nielsen K.F."/>
            <person name="Lyhne E.K."/>
            <person name="Kogle M.E."/>
            <person name="Kuo A."/>
            <person name="Riley R."/>
            <person name="Clum A."/>
            <person name="Nolan M."/>
            <person name="Lipzen A."/>
            <person name="Salamov A."/>
            <person name="Henrissat B."/>
            <person name="Wiebenga A."/>
            <person name="De vries R.P."/>
            <person name="Grigoriev I.V."/>
            <person name="Mortensen U.H."/>
            <person name="Andersen M.R."/>
            <person name="Baker S.E."/>
        </authorList>
    </citation>
    <scope>NUCLEOTIDE SEQUENCE [LARGE SCALE GENOMIC DNA]</scope>
    <source>
        <strain evidence="2 3">CBS 101889</strain>
    </source>
</reference>